<feature type="transmembrane region" description="Helical" evidence="1">
    <location>
        <begin position="248"/>
        <end position="273"/>
    </location>
</feature>
<keyword evidence="4" id="KW-1185">Reference proteome</keyword>
<name>A0AAE0DGR8_9LECA</name>
<keyword evidence="1" id="KW-1133">Transmembrane helix</keyword>
<feature type="transmembrane region" description="Helical" evidence="1">
    <location>
        <begin position="67"/>
        <end position="89"/>
    </location>
</feature>
<accession>A0AAE0DGR8</accession>
<protein>
    <recommendedName>
        <fullName evidence="2">DUF7702 domain-containing protein</fullName>
    </recommendedName>
</protein>
<organism evidence="3 4">
    <name type="scientific">Lepraria neglecta</name>
    <dbReference type="NCBI Taxonomy" id="209136"/>
    <lineage>
        <taxon>Eukaryota</taxon>
        <taxon>Fungi</taxon>
        <taxon>Dikarya</taxon>
        <taxon>Ascomycota</taxon>
        <taxon>Pezizomycotina</taxon>
        <taxon>Lecanoromycetes</taxon>
        <taxon>OSLEUM clade</taxon>
        <taxon>Lecanoromycetidae</taxon>
        <taxon>Lecanorales</taxon>
        <taxon>Lecanorineae</taxon>
        <taxon>Stereocaulaceae</taxon>
        <taxon>Lepraria</taxon>
    </lineage>
</organism>
<feature type="domain" description="DUF7702" evidence="2">
    <location>
        <begin position="117"/>
        <end position="273"/>
    </location>
</feature>
<comment type="caution">
    <text evidence="3">The sequence shown here is derived from an EMBL/GenBank/DDBJ whole genome shotgun (WGS) entry which is preliminary data.</text>
</comment>
<dbReference type="InterPro" id="IPR056119">
    <property type="entry name" value="DUF7702"/>
</dbReference>
<dbReference type="EMBL" id="JASNWA010000010">
    <property type="protein sequence ID" value="KAK3168969.1"/>
    <property type="molecule type" value="Genomic_DNA"/>
</dbReference>
<keyword evidence="1" id="KW-0472">Membrane</keyword>
<proteinExistence type="predicted"/>
<sequence length="314" mass="34061">MTPYESLSIADIAIYPLILLALIFVLIRHGISKQSGFIYLATFCIIRIVGAGFGIAAGKNPRDTTDFIWSAILGSIGIFSILGASLGLLKRIIDETSTRAPRPLGERSEIETVLTYIPVIGLIVRAITRTDTAVSRRSRFIQLLQLPGTAGLILCIIGGVNQTSANASDQKQGKTLLKAGILIFLAIYVCLVALAAKSATEFNRIPADEKRILVVVLAALPLLAVRFIWTLLAYFSDIQTFAIMGGSIVARVLMATLEEFLIVIAFTVIGLMVPRYTYTDAYDTEATGMKAQDALAGTTIQEGNRTYQPSNTRR</sequence>
<feature type="transmembrane region" description="Helical" evidence="1">
    <location>
        <begin position="181"/>
        <end position="200"/>
    </location>
</feature>
<reference evidence="3" key="1">
    <citation type="submission" date="2022-11" db="EMBL/GenBank/DDBJ databases">
        <title>Chromosomal genome sequence assembly and mating type (MAT) locus characterization of the leprose asexual lichenized fungus Lepraria neglecta (Nyl.) Erichsen.</title>
        <authorList>
            <person name="Allen J.L."/>
            <person name="Pfeffer B."/>
        </authorList>
    </citation>
    <scope>NUCLEOTIDE SEQUENCE</scope>
    <source>
        <strain evidence="3">Allen 5258</strain>
    </source>
</reference>
<feature type="transmembrane region" description="Helical" evidence="1">
    <location>
        <begin position="36"/>
        <end position="55"/>
    </location>
</feature>
<dbReference type="Pfam" id="PF24800">
    <property type="entry name" value="DUF7702"/>
    <property type="match status" value="1"/>
</dbReference>
<dbReference type="PANTHER" id="PTHR42109">
    <property type="entry name" value="UNPLACED GENOMIC SCAFFOLD UM_SCAF_CONTIG_1.265, WHOLE GENOME SHOTGUN SEQUENCE"/>
    <property type="match status" value="1"/>
</dbReference>
<evidence type="ECO:0000256" key="1">
    <source>
        <dbReference type="SAM" id="Phobius"/>
    </source>
</evidence>
<evidence type="ECO:0000313" key="3">
    <source>
        <dbReference type="EMBL" id="KAK3168969.1"/>
    </source>
</evidence>
<dbReference type="AlphaFoldDB" id="A0AAE0DGR8"/>
<evidence type="ECO:0000259" key="2">
    <source>
        <dbReference type="Pfam" id="PF24800"/>
    </source>
</evidence>
<evidence type="ECO:0000313" key="4">
    <source>
        <dbReference type="Proteomes" id="UP001276659"/>
    </source>
</evidence>
<dbReference type="PANTHER" id="PTHR42109:SF2">
    <property type="entry name" value="INTEGRAL MEMBRANE PROTEIN"/>
    <property type="match status" value="1"/>
</dbReference>
<keyword evidence="1" id="KW-0812">Transmembrane</keyword>
<feature type="transmembrane region" description="Helical" evidence="1">
    <location>
        <begin position="6"/>
        <end position="27"/>
    </location>
</feature>
<gene>
    <name evidence="3" type="ORF">OEA41_005417</name>
</gene>
<dbReference type="Proteomes" id="UP001276659">
    <property type="component" value="Unassembled WGS sequence"/>
</dbReference>
<feature type="transmembrane region" description="Helical" evidence="1">
    <location>
        <begin position="212"/>
        <end position="236"/>
    </location>
</feature>
<feature type="transmembrane region" description="Helical" evidence="1">
    <location>
        <begin position="140"/>
        <end position="160"/>
    </location>
</feature>